<keyword evidence="1" id="KW-0812">Transmembrane</keyword>
<comment type="caution">
    <text evidence="2">The sequence shown here is derived from an EMBL/GenBank/DDBJ whole genome shotgun (WGS) entry which is preliminary data.</text>
</comment>
<name>A0ABD5PB79_9EURY</name>
<evidence type="ECO:0000313" key="3">
    <source>
        <dbReference type="Proteomes" id="UP001595921"/>
    </source>
</evidence>
<keyword evidence="1" id="KW-0472">Membrane</keyword>
<keyword evidence="1" id="KW-1133">Transmembrane helix</keyword>
<evidence type="ECO:0008006" key="4">
    <source>
        <dbReference type="Google" id="ProtNLM"/>
    </source>
</evidence>
<feature type="transmembrane region" description="Helical" evidence="1">
    <location>
        <begin position="113"/>
        <end position="138"/>
    </location>
</feature>
<dbReference type="AlphaFoldDB" id="A0ABD5PB79"/>
<protein>
    <recommendedName>
        <fullName evidence="4">DUF202 domain-containing protein</fullName>
    </recommendedName>
</protein>
<feature type="transmembrane region" description="Helical" evidence="1">
    <location>
        <begin position="208"/>
        <end position="225"/>
    </location>
</feature>
<dbReference type="EMBL" id="JBHSDS010000006">
    <property type="protein sequence ID" value="MFC4357988.1"/>
    <property type="molecule type" value="Genomic_DNA"/>
</dbReference>
<keyword evidence="3" id="KW-1185">Reference proteome</keyword>
<feature type="transmembrane region" description="Helical" evidence="1">
    <location>
        <begin position="231"/>
        <end position="252"/>
    </location>
</feature>
<accession>A0ABD5PB79</accession>
<evidence type="ECO:0000313" key="2">
    <source>
        <dbReference type="EMBL" id="MFC4357988.1"/>
    </source>
</evidence>
<dbReference type="RefSeq" id="WP_267624430.1">
    <property type="nucleotide sequence ID" value="NZ_JAODIW010000008.1"/>
</dbReference>
<dbReference type="Proteomes" id="UP001595921">
    <property type="component" value="Unassembled WGS sequence"/>
</dbReference>
<sequence length="299" mass="33151">MREESHGGSCDNTIFLSVDLYGLIVDIKENANNEGNDFNEGQEDYVLNIDDSKYILQEQVAQIHQIQSQASSILRLSIAAATAFASLLVGLFSLTSSNAERTSKISSVSISQIHAELIVALDLISGLLIVLVSGLLLLKAGHGLHKTTEARDLSPWFDKELVDKNIKVSNSENIEAQRRRPYQYKKWVQSNSAILDELSREYDIHNDSISISFFTFLIGGLLLFFSLEVDYATMLIANIVITGIGGGLFILYREQREKLEQAQGSFTWIIRLYSAAVVLAFSSAILILSGIILTRIAYP</sequence>
<evidence type="ECO:0000256" key="1">
    <source>
        <dbReference type="SAM" id="Phobius"/>
    </source>
</evidence>
<feature type="transmembrane region" description="Helical" evidence="1">
    <location>
        <begin position="272"/>
        <end position="298"/>
    </location>
</feature>
<proteinExistence type="predicted"/>
<feature type="transmembrane region" description="Helical" evidence="1">
    <location>
        <begin position="73"/>
        <end position="93"/>
    </location>
</feature>
<reference evidence="2 3" key="1">
    <citation type="journal article" date="2019" name="Int. J. Syst. Evol. Microbiol.">
        <title>The Global Catalogue of Microorganisms (GCM) 10K type strain sequencing project: providing services to taxonomists for standard genome sequencing and annotation.</title>
        <authorList>
            <consortium name="The Broad Institute Genomics Platform"/>
            <consortium name="The Broad Institute Genome Sequencing Center for Infectious Disease"/>
            <person name="Wu L."/>
            <person name="Ma J."/>
        </authorList>
    </citation>
    <scope>NUCLEOTIDE SEQUENCE [LARGE SCALE GENOMIC DNA]</scope>
    <source>
        <strain evidence="2 3">CGMCC 1.12553</strain>
    </source>
</reference>
<gene>
    <name evidence="2" type="ORF">ACFO0N_08515</name>
</gene>
<organism evidence="2 3">
    <name type="scientific">Halobium salinum</name>
    <dbReference type="NCBI Taxonomy" id="1364940"/>
    <lineage>
        <taxon>Archaea</taxon>
        <taxon>Methanobacteriati</taxon>
        <taxon>Methanobacteriota</taxon>
        <taxon>Stenosarchaea group</taxon>
        <taxon>Halobacteria</taxon>
        <taxon>Halobacteriales</taxon>
        <taxon>Haloferacaceae</taxon>
        <taxon>Halobium</taxon>
    </lineage>
</organism>